<keyword evidence="9" id="KW-1185">Reference proteome</keyword>
<dbReference type="GO" id="GO:0016705">
    <property type="term" value="F:oxidoreductase activity, acting on paired donors, with incorporation or reduction of molecular oxygen"/>
    <property type="evidence" value="ECO:0007669"/>
    <property type="project" value="InterPro"/>
</dbReference>
<accession>A0A9P4UNY9</accession>
<evidence type="ECO:0000256" key="5">
    <source>
        <dbReference type="ARBA" id="ARBA00023004"/>
    </source>
</evidence>
<reference evidence="8" key="1">
    <citation type="journal article" date="2020" name="Stud. Mycol.">
        <title>101 Dothideomycetes genomes: a test case for predicting lifestyles and emergence of pathogens.</title>
        <authorList>
            <person name="Haridas S."/>
            <person name="Albert R."/>
            <person name="Binder M."/>
            <person name="Bloem J."/>
            <person name="Labutti K."/>
            <person name="Salamov A."/>
            <person name="Andreopoulos B."/>
            <person name="Baker S."/>
            <person name="Barry K."/>
            <person name="Bills G."/>
            <person name="Bluhm B."/>
            <person name="Cannon C."/>
            <person name="Castanera R."/>
            <person name="Culley D."/>
            <person name="Daum C."/>
            <person name="Ezra D."/>
            <person name="Gonzalez J."/>
            <person name="Henrissat B."/>
            <person name="Kuo A."/>
            <person name="Liang C."/>
            <person name="Lipzen A."/>
            <person name="Lutzoni F."/>
            <person name="Magnuson J."/>
            <person name="Mondo S."/>
            <person name="Nolan M."/>
            <person name="Ohm R."/>
            <person name="Pangilinan J."/>
            <person name="Park H.-J."/>
            <person name="Ramirez L."/>
            <person name="Alfaro M."/>
            <person name="Sun H."/>
            <person name="Tritt A."/>
            <person name="Yoshinaga Y."/>
            <person name="Zwiers L.-H."/>
            <person name="Turgeon B."/>
            <person name="Goodwin S."/>
            <person name="Spatafora J."/>
            <person name="Crous P."/>
            <person name="Grigoriev I."/>
        </authorList>
    </citation>
    <scope>NUCLEOTIDE SEQUENCE</scope>
    <source>
        <strain evidence="8">CBS 116435</strain>
    </source>
</reference>
<dbReference type="InterPro" id="IPR017972">
    <property type="entry name" value="Cyt_P450_CS"/>
</dbReference>
<keyword evidence="7 8" id="KW-0503">Monooxygenase</keyword>
<evidence type="ECO:0000256" key="1">
    <source>
        <dbReference type="ARBA" id="ARBA00001971"/>
    </source>
</evidence>
<evidence type="ECO:0000256" key="4">
    <source>
        <dbReference type="ARBA" id="ARBA00022723"/>
    </source>
</evidence>
<name>A0A9P4UNY9_9PEZI</name>
<evidence type="ECO:0000256" key="6">
    <source>
        <dbReference type="PIRSR" id="PIRSR602401-1"/>
    </source>
</evidence>
<dbReference type="AlphaFoldDB" id="A0A9P4UNY9"/>
<dbReference type="GO" id="GO:0004497">
    <property type="term" value="F:monooxygenase activity"/>
    <property type="evidence" value="ECO:0007669"/>
    <property type="project" value="UniProtKB-KW"/>
</dbReference>
<dbReference type="GO" id="GO:0005506">
    <property type="term" value="F:iron ion binding"/>
    <property type="evidence" value="ECO:0007669"/>
    <property type="project" value="InterPro"/>
</dbReference>
<comment type="cofactor">
    <cofactor evidence="1 6">
        <name>heme</name>
        <dbReference type="ChEBI" id="CHEBI:30413"/>
    </cofactor>
</comment>
<dbReference type="InterPro" id="IPR050121">
    <property type="entry name" value="Cytochrome_P450_monoxygenase"/>
</dbReference>
<keyword evidence="3 6" id="KW-0349">Heme</keyword>
<dbReference type="PROSITE" id="PS00086">
    <property type="entry name" value="CYTOCHROME_P450"/>
    <property type="match status" value="1"/>
</dbReference>
<organism evidence="8 9">
    <name type="scientific">Polychaeton citri CBS 116435</name>
    <dbReference type="NCBI Taxonomy" id="1314669"/>
    <lineage>
        <taxon>Eukaryota</taxon>
        <taxon>Fungi</taxon>
        <taxon>Dikarya</taxon>
        <taxon>Ascomycota</taxon>
        <taxon>Pezizomycotina</taxon>
        <taxon>Dothideomycetes</taxon>
        <taxon>Dothideomycetidae</taxon>
        <taxon>Capnodiales</taxon>
        <taxon>Capnodiaceae</taxon>
        <taxon>Polychaeton</taxon>
    </lineage>
</organism>
<evidence type="ECO:0000256" key="2">
    <source>
        <dbReference type="ARBA" id="ARBA00010617"/>
    </source>
</evidence>
<keyword evidence="7" id="KW-0560">Oxidoreductase</keyword>
<keyword evidence="5 6" id="KW-0408">Iron</keyword>
<comment type="caution">
    <text evidence="8">The sequence shown here is derived from an EMBL/GenBank/DDBJ whole genome shotgun (WGS) entry which is preliminary data.</text>
</comment>
<dbReference type="CDD" id="cd11058">
    <property type="entry name" value="CYP60B-like"/>
    <property type="match status" value="1"/>
</dbReference>
<dbReference type="PRINTS" id="PR00463">
    <property type="entry name" value="EP450I"/>
</dbReference>
<dbReference type="OrthoDB" id="1470350at2759"/>
<dbReference type="InterPro" id="IPR036396">
    <property type="entry name" value="Cyt_P450_sf"/>
</dbReference>
<dbReference type="SUPFAM" id="SSF48264">
    <property type="entry name" value="Cytochrome P450"/>
    <property type="match status" value="1"/>
</dbReference>
<gene>
    <name evidence="8" type="ORF">K431DRAFT_321744</name>
</gene>
<dbReference type="Gene3D" id="1.10.630.10">
    <property type="entry name" value="Cytochrome P450"/>
    <property type="match status" value="1"/>
</dbReference>
<proteinExistence type="inferred from homology"/>
<evidence type="ECO:0000313" key="8">
    <source>
        <dbReference type="EMBL" id="KAF2719460.1"/>
    </source>
</evidence>
<comment type="similarity">
    <text evidence="2 7">Belongs to the cytochrome P450 family.</text>
</comment>
<sequence>MALGFLISVAFVLLLSILLHALVISVYNVYFHPLKHIPGPKLAAATRIPYICHVIAGTTVTNITRLHEEYGEVVRFSPDEVSFISAESAWPDIYGSRTGKMKGHPNMPKSHTWYAPSPNNVPSILIAGDEDHFRIRRVLAPAFTEKALNEQEALLQDHTNQIVSRLKEACLEGRRVVDMVEWYVWTTFDIMTDLVFGKPVGCLLNAATHKYLELLYKSVAAFRFYYIMANFPMVKKLGNLVVDKDLVKKRIEYFRWVSDCARNRLTRVAGRPDFMTYITRTGDRKDATGLADEEIFANCHVMLIAGSETTATLLSGLTYLLLMNPDVKHKLELEVRNHFTYYQDIKLSELSKMPYLLAVLNEGLRYYPPVPTGFERTVGPGGEVISGYFIPETTGVCVSSFPSHHSKRNFRDPDVFAPERWMDDPHYASDKRNGFKPFSFGPRGCLGKNLAYAEMRLILAKFVWSFDAQIDDTSMNWLARCKVMTLWVKPKLLVNLKVRSDNF</sequence>
<dbReference type="EMBL" id="MU003811">
    <property type="protein sequence ID" value="KAF2719460.1"/>
    <property type="molecule type" value="Genomic_DNA"/>
</dbReference>
<evidence type="ECO:0000313" key="9">
    <source>
        <dbReference type="Proteomes" id="UP000799441"/>
    </source>
</evidence>
<evidence type="ECO:0000256" key="3">
    <source>
        <dbReference type="ARBA" id="ARBA00022617"/>
    </source>
</evidence>
<dbReference type="Pfam" id="PF00067">
    <property type="entry name" value="p450"/>
    <property type="match status" value="1"/>
</dbReference>
<evidence type="ECO:0000256" key="7">
    <source>
        <dbReference type="RuleBase" id="RU000461"/>
    </source>
</evidence>
<dbReference type="GO" id="GO:0020037">
    <property type="term" value="F:heme binding"/>
    <property type="evidence" value="ECO:0007669"/>
    <property type="project" value="InterPro"/>
</dbReference>
<feature type="binding site" description="axial binding residue" evidence="6">
    <location>
        <position position="445"/>
    </location>
    <ligand>
        <name>heme</name>
        <dbReference type="ChEBI" id="CHEBI:30413"/>
    </ligand>
    <ligandPart>
        <name>Fe</name>
        <dbReference type="ChEBI" id="CHEBI:18248"/>
    </ligandPart>
</feature>
<dbReference type="PANTHER" id="PTHR24305:SF210">
    <property type="entry name" value="CYTOCHROME P450 MONOOXYGENASE ASQL-RELATED"/>
    <property type="match status" value="1"/>
</dbReference>
<dbReference type="PANTHER" id="PTHR24305">
    <property type="entry name" value="CYTOCHROME P450"/>
    <property type="match status" value="1"/>
</dbReference>
<dbReference type="Proteomes" id="UP000799441">
    <property type="component" value="Unassembled WGS sequence"/>
</dbReference>
<dbReference type="PRINTS" id="PR00385">
    <property type="entry name" value="P450"/>
</dbReference>
<dbReference type="InterPro" id="IPR001128">
    <property type="entry name" value="Cyt_P450"/>
</dbReference>
<protein>
    <submittedName>
        <fullName evidence="8">P450 monooxygenase</fullName>
    </submittedName>
</protein>
<dbReference type="InterPro" id="IPR002401">
    <property type="entry name" value="Cyt_P450_E_grp-I"/>
</dbReference>
<keyword evidence="4 6" id="KW-0479">Metal-binding</keyword>